<dbReference type="RefSeq" id="YP_002518993.1">
    <property type="nucleotide sequence ID" value="NC_011916.1"/>
</dbReference>
<keyword evidence="4" id="KW-1185">Reference proteome</keyword>
<feature type="region of interest" description="Disordered" evidence="1">
    <location>
        <begin position="1"/>
        <end position="20"/>
    </location>
</feature>
<keyword evidence="2" id="KW-0812">Transmembrane</keyword>
<feature type="transmembrane region" description="Helical" evidence="2">
    <location>
        <begin position="94"/>
        <end position="112"/>
    </location>
</feature>
<feature type="transmembrane region" description="Helical" evidence="2">
    <location>
        <begin position="28"/>
        <end position="50"/>
    </location>
</feature>
<keyword evidence="2" id="KW-1133">Transmembrane helix</keyword>
<evidence type="ECO:0000256" key="1">
    <source>
        <dbReference type="SAM" id="MobiDB-lite"/>
    </source>
</evidence>
<dbReference type="OrthoDB" id="648493at2"/>
<reference evidence="3 4" key="1">
    <citation type="journal article" date="2010" name="J. Bacteriol.">
        <title>The genetic basis of laboratory adaptation in Caulobacter crescentus.</title>
        <authorList>
            <person name="Marks M.E."/>
            <person name="Castro-Rojas C.M."/>
            <person name="Teiling C."/>
            <person name="Du L."/>
            <person name="Kapatral V."/>
            <person name="Walunas T.L."/>
            <person name="Crosson S."/>
        </authorList>
    </citation>
    <scope>NUCLEOTIDE SEQUENCE [LARGE SCALE GENOMIC DNA]</scope>
    <source>
        <strain evidence="4">NA1000 / CB15N</strain>
    </source>
</reference>
<dbReference type="KEGG" id="ccs:CCNA_03620"/>
<feature type="transmembrane region" description="Helical" evidence="2">
    <location>
        <begin position="132"/>
        <end position="152"/>
    </location>
</feature>
<feature type="transmembrane region" description="Helical" evidence="2">
    <location>
        <begin position="62"/>
        <end position="82"/>
    </location>
</feature>
<evidence type="ECO:0000313" key="3">
    <source>
        <dbReference type="EMBL" id="ACL97085.1"/>
    </source>
</evidence>
<dbReference type="EMBL" id="CP001340">
    <property type="protein sequence ID" value="ACL97085.1"/>
    <property type="molecule type" value="Genomic_DNA"/>
</dbReference>
<gene>
    <name evidence="3" type="ordered locus">CCNA_03620</name>
</gene>
<evidence type="ECO:0000313" key="4">
    <source>
        <dbReference type="Proteomes" id="UP000001364"/>
    </source>
</evidence>
<feature type="transmembrane region" description="Helical" evidence="2">
    <location>
        <begin position="187"/>
        <end position="205"/>
    </location>
</feature>
<protein>
    <submittedName>
        <fullName evidence="3">Uncharacterized protein</fullName>
    </submittedName>
</protein>
<dbReference type="RefSeq" id="WP_010921334.1">
    <property type="nucleotide sequence ID" value="NC_011916.1"/>
</dbReference>
<keyword evidence="2" id="KW-0472">Membrane</keyword>
<dbReference type="HOGENOM" id="CLU_075807_0_0_5"/>
<feature type="transmembrane region" description="Helical" evidence="2">
    <location>
        <begin position="217"/>
        <end position="236"/>
    </location>
</feature>
<proteinExistence type="predicted"/>
<evidence type="ECO:0000256" key="2">
    <source>
        <dbReference type="SAM" id="Phobius"/>
    </source>
</evidence>
<dbReference type="GeneID" id="7329703"/>
<dbReference type="PATRIC" id="fig|565050.3.peg.3532"/>
<dbReference type="Proteomes" id="UP000001364">
    <property type="component" value="Chromosome"/>
</dbReference>
<organism evidence="3 4">
    <name type="scientific">Caulobacter vibrioides (strain NA1000 / CB15N)</name>
    <name type="common">Caulobacter crescentus</name>
    <dbReference type="NCBI Taxonomy" id="565050"/>
    <lineage>
        <taxon>Bacteria</taxon>
        <taxon>Pseudomonadati</taxon>
        <taxon>Pseudomonadota</taxon>
        <taxon>Alphaproteobacteria</taxon>
        <taxon>Caulobacterales</taxon>
        <taxon>Caulobacteraceae</taxon>
        <taxon>Caulobacter</taxon>
    </lineage>
</organism>
<dbReference type="AlphaFoldDB" id="A0A0H3CDK9"/>
<sequence>MSDGILSADTRGAKAGRATSPAPARDRAFFRTTITAMAVVIVAGFVLQLAMGRSSFGAPLVVHLHAVVFMGWVAILVAQAWLAAGGAVKLHRTLGAVAVIWLLAMLVLGPLVTVEAARTGRVPFFFQPQHFILANTLTLLGAVGLVVAAVALRKNRDWHPRLQIGAFTLLMGPGFGRILPMPFLKPYAFEIATGVAVIVPLIGMVRDWRVRGRPHPAWLWAIAVLAGTLILARVLAFTPTGAAIFAAVTAGSPAAHTDGLIYPKPPF</sequence>
<name>A0A0H3CDK9_CAUVN</name>
<accession>A0A0H3CDK9</accession>
<feature type="transmembrane region" description="Helical" evidence="2">
    <location>
        <begin position="164"/>
        <end position="181"/>
    </location>
</feature>